<evidence type="ECO:0000256" key="1">
    <source>
        <dbReference type="SAM" id="MobiDB-lite"/>
    </source>
</evidence>
<evidence type="ECO:0000259" key="2">
    <source>
        <dbReference type="Pfam" id="PF13976"/>
    </source>
</evidence>
<dbReference type="PANTHER" id="PTHR47592:SF27">
    <property type="entry name" value="OS08G0421700 PROTEIN"/>
    <property type="match status" value="1"/>
</dbReference>
<dbReference type="AlphaFoldDB" id="A0AAV6Y0N2"/>
<proteinExistence type="predicted"/>
<name>A0AAV6Y0N2_9LAMI</name>
<dbReference type="InterPro" id="IPR054722">
    <property type="entry name" value="PolX-like_BBD"/>
</dbReference>
<reference evidence="4" key="1">
    <citation type="submission" date="2019-10" db="EMBL/GenBank/DDBJ databases">
        <authorList>
            <person name="Zhang R."/>
            <person name="Pan Y."/>
            <person name="Wang J."/>
            <person name="Ma R."/>
            <person name="Yu S."/>
        </authorList>
    </citation>
    <scope>NUCLEOTIDE SEQUENCE</scope>
    <source>
        <strain evidence="4">LA-IB0</strain>
        <tissue evidence="4">Leaf</tissue>
    </source>
</reference>
<accession>A0AAV6Y0N2</accession>
<organism evidence="4 5">
    <name type="scientific">Buddleja alternifolia</name>
    <dbReference type="NCBI Taxonomy" id="168488"/>
    <lineage>
        <taxon>Eukaryota</taxon>
        <taxon>Viridiplantae</taxon>
        <taxon>Streptophyta</taxon>
        <taxon>Embryophyta</taxon>
        <taxon>Tracheophyta</taxon>
        <taxon>Spermatophyta</taxon>
        <taxon>Magnoliopsida</taxon>
        <taxon>eudicotyledons</taxon>
        <taxon>Gunneridae</taxon>
        <taxon>Pentapetalae</taxon>
        <taxon>asterids</taxon>
        <taxon>lamiids</taxon>
        <taxon>Lamiales</taxon>
        <taxon>Scrophulariaceae</taxon>
        <taxon>Buddlejeae</taxon>
        <taxon>Buddleja</taxon>
    </lineage>
</organism>
<sequence length="600" mass="67636">MTDLLYVKNLHKPVFSADKPESKSDEDWEHENMQVCGFIRKWVEDNVYNHLVNETNARTLWKKLEQLYASKTGNNKLYLLKQMMNLRYKEGSSISDHLNDYQGILDQLSDVGVKFDDEFQALWLLNTFPDSWETFRVSLISSAPNGVMSMEIAKSGTLNEEMRRRAQSSSSQSNVLVTENRRETKIRIREAEIEVAASPSLNTRMLSVTIVGDYDTVNLACDETTWVIDSGASVHVTYQRDIFTSYTPGKFGDVRTANHGVIECIGVGEICLEISNGSKMVLKDVKHIPSVRLNLLSVGKLCGEKYDSLFSGDTWKLRKGVMVLARGKQHSNLYLTRAKVIRDSVNAVESNDKIIKSDDKTELWHMRLSHISEKGLDCLAKKNVLHGVKCAKLEKCALCFAGKQKVKCLLSEAKLPRSFWGEALSTAVHVINLSPTHSLNDDVPDKVWFDKDVSYDHLRVFGCKAIDEFGYGFDDPVAKKLVRSRDVVFMEDQTIDDITKVEKSDSQNNGDLVHFDQIPLSDQNENVVQNVYQDDHDDQQGAIGETNDAPTSEVVDDQQQDTPMIAPEAPLRRSTRNRQPSTRGKFEACRLIAGLANPST</sequence>
<gene>
    <name evidence="4" type="ORF">BUALT_Bualt03G0090800</name>
</gene>
<evidence type="ECO:0000313" key="5">
    <source>
        <dbReference type="Proteomes" id="UP000826271"/>
    </source>
</evidence>
<dbReference type="Pfam" id="PF13976">
    <property type="entry name" value="gag_pre-integrs"/>
    <property type="match status" value="1"/>
</dbReference>
<dbReference type="Pfam" id="PF14223">
    <property type="entry name" value="Retrotran_gag_2"/>
    <property type="match status" value="1"/>
</dbReference>
<protein>
    <recommendedName>
        <fullName evidence="6">GAG-pre-integrase domain-containing protein</fullName>
    </recommendedName>
</protein>
<evidence type="ECO:0000259" key="3">
    <source>
        <dbReference type="Pfam" id="PF22936"/>
    </source>
</evidence>
<feature type="domain" description="Retrovirus-related Pol polyprotein from transposon TNT 1-94-like beta-barrel" evidence="3">
    <location>
        <begin position="226"/>
        <end position="304"/>
    </location>
</feature>
<evidence type="ECO:0000313" key="4">
    <source>
        <dbReference type="EMBL" id="KAG8385877.1"/>
    </source>
</evidence>
<dbReference type="Pfam" id="PF22936">
    <property type="entry name" value="Pol_BBD"/>
    <property type="match status" value="1"/>
</dbReference>
<dbReference type="InterPro" id="IPR025724">
    <property type="entry name" value="GAG-pre-integrase_dom"/>
</dbReference>
<dbReference type="Proteomes" id="UP000826271">
    <property type="component" value="Unassembled WGS sequence"/>
</dbReference>
<evidence type="ECO:0008006" key="6">
    <source>
        <dbReference type="Google" id="ProtNLM"/>
    </source>
</evidence>
<dbReference type="EMBL" id="WHWC01000003">
    <property type="protein sequence ID" value="KAG8385877.1"/>
    <property type="molecule type" value="Genomic_DNA"/>
</dbReference>
<feature type="domain" description="GAG-pre-integrase" evidence="2">
    <location>
        <begin position="332"/>
        <end position="404"/>
    </location>
</feature>
<keyword evidence="5" id="KW-1185">Reference proteome</keyword>
<comment type="caution">
    <text evidence="4">The sequence shown here is derived from an EMBL/GenBank/DDBJ whole genome shotgun (WGS) entry which is preliminary data.</text>
</comment>
<feature type="region of interest" description="Disordered" evidence="1">
    <location>
        <begin position="537"/>
        <end position="586"/>
    </location>
</feature>
<dbReference type="PANTHER" id="PTHR47592">
    <property type="entry name" value="PBF68 PROTEIN"/>
    <property type="match status" value="1"/>
</dbReference>